<evidence type="ECO:0000256" key="7">
    <source>
        <dbReference type="ARBA" id="ARBA00022917"/>
    </source>
</evidence>
<evidence type="ECO:0000313" key="11">
    <source>
        <dbReference type="Proteomes" id="UP000256964"/>
    </source>
</evidence>
<dbReference type="GO" id="GO:0003729">
    <property type="term" value="F:mRNA binding"/>
    <property type="evidence" value="ECO:0007669"/>
    <property type="project" value="TreeGrafter"/>
</dbReference>
<dbReference type="InterPro" id="IPR022745">
    <property type="entry name" value="eIF4G1_eIF4E-bd"/>
</dbReference>
<dbReference type="PANTHER" id="PTHR23253">
    <property type="entry name" value="EUKARYOTIC TRANSLATION INITIATION FACTOR 4 GAMMA"/>
    <property type="match status" value="1"/>
</dbReference>
<keyword evidence="5" id="KW-0597">Phosphoprotein</keyword>
<keyword evidence="4" id="KW-0396">Initiation factor</keyword>
<accession>A0A371D9Y1</accession>
<evidence type="ECO:0000313" key="10">
    <source>
        <dbReference type="EMBL" id="RDX49336.1"/>
    </source>
</evidence>
<dbReference type="Gene3D" id="1.20.970.30">
    <property type="entry name" value="eIF4G, eIF4E-binding domain"/>
    <property type="match status" value="1"/>
</dbReference>
<dbReference type="GO" id="GO:0016281">
    <property type="term" value="C:eukaryotic translation initiation factor 4F complex"/>
    <property type="evidence" value="ECO:0007669"/>
    <property type="project" value="TreeGrafter"/>
</dbReference>
<dbReference type="PANTHER" id="PTHR23253:SF9">
    <property type="entry name" value="EUKARYOTIC TRANSLATION INITIATION FACTOR 4 GAMMA 2"/>
    <property type="match status" value="1"/>
</dbReference>
<dbReference type="EMBL" id="KZ857406">
    <property type="protein sequence ID" value="RDX49336.1"/>
    <property type="molecule type" value="Genomic_DNA"/>
</dbReference>
<evidence type="ECO:0000256" key="8">
    <source>
        <dbReference type="SAM" id="MobiDB-lite"/>
    </source>
</evidence>
<dbReference type="InterPro" id="IPR003890">
    <property type="entry name" value="MIF4G-like_typ-3"/>
</dbReference>
<gene>
    <name evidence="10" type="ORF">OH76DRAFT_549570</name>
</gene>
<dbReference type="FunFam" id="1.25.40.180:FF:000020">
    <property type="entry name" value="Eukaryotic translation initiation factor subunit"/>
    <property type="match status" value="1"/>
</dbReference>
<dbReference type="SMART" id="SM00543">
    <property type="entry name" value="MIF4G"/>
    <property type="match status" value="1"/>
</dbReference>
<keyword evidence="6" id="KW-0694">RNA-binding</keyword>
<protein>
    <submittedName>
        <fullName evidence="10">ARM repeat-containing protein</fullName>
    </submittedName>
</protein>
<keyword evidence="11" id="KW-1185">Reference proteome</keyword>
<dbReference type="Pfam" id="PF02854">
    <property type="entry name" value="MIF4G"/>
    <property type="match status" value="1"/>
</dbReference>
<organism evidence="10 11">
    <name type="scientific">Lentinus brumalis</name>
    <dbReference type="NCBI Taxonomy" id="2498619"/>
    <lineage>
        <taxon>Eukaryota</taxon>
        <taxon>Fungi</taxon>
        <taxon>Dikarya</taxon>
        <taxon>Basidiomycota</taxon>
        <taxon>Agaricomycotina</taxon>
        <taxon>Agaricomycetes</taxon>
        <taxon>Polyporales</taxon>
        <taxon>Polyporaceae</taxon>
        <taxon>Lentinus</taxon>
    </lineage>
</organism>
<reference evidence="10 11" key="1">
    <citation type="journal article" date="2018" name="Biotechnol. Biofuels">
        <title>Integrative visual omics of the white-rot fungus Polyporus brumalis exposes the biotechnological potential of its oxidative enzymes for delignifying raw plant biomass.</title>
        <authorList>
            <person name="Miyauchi S."/>
            <person name="Rancon A."/>
            <person name="Drula E."/>
            <person name="Hage H."/>
            <person name="Chaduli D."/>
            <person name="Favel A."/>
            <person name="Grisel S."/>
            <person name="Henrissat B."/>
            <person name="Herpoel-Gimbert I."/>
            <person name="Ruiz-Duenas F.J."/>
            <person name="Chevret D."/>
            <person name="Hainaut M."/>
            <person name="Lin J."/>
            <person name="Wang M."/>
            <person name="Pangilinan J."/>
            <person name="Lipzen A."/>
            <person name="Lesage-Meessen L."/>
            <person name="Navarro D."/>
            <person name="Riley R."/>
            <person name="Grigoriev I.V."/>
            <person name="Zhou S."/>
            <person name="Raouche S."/>
            <person name="Rosso M.N."/>
        </authorList>
    </citation>
    <scope>NUCLEOTIDE SEQUENCE [LARGE SCALE GENOMIC DNA]</scope>
    <source>
        <strain evidence="10 11">BRFM 1820</strain>
    </source>
</reference>
<dbReference type="InterPro" id="IPR016024">
    <property type="entry name" value="ARM-type_fold"/>
</dbReference>
<feature type="region of interest" description="Disordered" evidence="8">
    <location>
        <begin position="380"/>
        <end position="400"/>
    </location>
</feature>
<dbReference type="Gene3D" id="1.25.40.180">
    <property type="match status" value="1"/>
</dbReference>
<dbReference type="Pfam" id="PF12152">
    <property type="entry name" value="eIF_4G1"/>
    <property type="match status" value="1"/>
</dbReference>
<dbReference type="OrthoDB" id="514777at2759"/>
<evidence type="ECO:0000256" key="4">
    <source>
        <dbReference type="ARBA" id="ARBA00022540"/>
    </source>
</evidence>
<dbReference type="SUPFAM" id="SSF101489">
    <property type="entry name" value="Eukaryotic initiation factor 4f subunit eIF4g, eIF4e-binding domain"/>
    <property type="match status" value="1"/>
</dbReference>
<dbReference type="GO" id="GO:0010494">
    <property type="term" value="C:cytoplasmic stress granule"/>
    <property type="evidence" value="ECO:0007669"/>
    <property type="project" value="UniProtKB-ARBA"/>
</dbReference>
<keyword evidence="3" id="KW-0963">Cytoplasm</keyword>
<evidence type="ECO:0000259" key="9">
    <source>
        <dbReference type="SMART" id="SM00543"/>
    </source>
</evidence>
<evidence type="ECO:0000256" key="1">
    <source>
        <dbReference type="ARBA" id="ARBA00004496"/>
    </source>
</evidence>
<evidence type="ECO:0000256" key="2">
    <source>
        <dbReference type="ARBA" id="ARBA00005775"/>
    </source>
</evidence>
<dbReference type="Proteomes" id="UP000256964">
    <property type="component" value="Unassembled WGS sequence"/>
</dbReference>
<evidence type="ECO:0000256" key="5">
    <source>
        <dbReference type="ARBA" id="ARBA00022553"/>
    </source>
</evidence>
<name>A0A371D9Y1_9APHY</name>
<keyword evidence="7" id="KW-0648">Protein biosynthesis</keyword>
<dbReference type="AlphaFoldDB" id="A0A371D9Y1"/>
<dbReference type="GO" id="GO:0003743">
    <property type="term" value="F:translation initiation factor activity"/>
    <property type="evidence" value="ECO:0007669"/>
    <property type="project" value="UniProtKB-KW"/>
</dbReference>
<feature type="domain" description="MIF4G" evidence="9">
    <location>
        <begin position="254"/>
        <end position="503"/>
    </location>
</feature>
<comment type="similarity">
    <text evidence="2">Belongs to the eukaryotic initiation factor 4G family.</text>
</comment>
<proteinExistence type="inferred from homology"/>
<dbReference type="STRING" id="139420.A0A371D9Y1"/>
<sequence length="515" mass="56498">MSESAAVVDSAIDRATPLFPHPNTSPRVIASPSVLGNAHFIMDIRRMRYPEGYKRPQAWLNKNALPGKYRYDRDFLLQFMSICTAKPDSLPALDTLGLTARAIPPRGSHGRRSSSAVTPAFPQATDAPTSDGVGVTPSESKQRRSSEAQLSPPAPISGEPACIPFGRPSRTIIKSTVDIPSHSRGGRTRAQWGRGGRVTISIEAGLSSPVSSAGRTSSLPANHECESQRMLSVGRLLEASTAKDGESLHTNPRDGTLRALLDELMTGPFDPISDQIITHVNRRSEHSKDGGTLPAVVALVYDRAMQEHWTSSATYARLCRKMMEQISPSVRDADIRDAQGKPIAGGQLFRKYLLSRCKEDFERAWGATAHASEAVGKNELPLKTAEVEESSPYDDGRTAQEAGRHNVNVVAFMGELFMLQMLTERIIHNGIITLLTKEENLNLGAIECLCTLLIIVGRTLDTPKARAHMQVYFSRLEELRQSSSIGRRERVMMQDVIVLRAHGWVARANGYTWDG</sequence>
<feature type="region of interest" description="Disordered" evidence="8">
    <location>
        <begin position="103"/>
        <end position="167"/>
    </location>
</feature>
<comment type="subcellular location">
    <subcellularLocation>
        <location evidence="1">Cytoplasm</location>
    </subcellularLocation>
</comment>
<evidence type="ECO:0000256" key="3">
    <source>
        <dbReference type="ARBA" id="ARBA00022490"/>
    </source>
</evidence>
<evidence type="ECO:0000256" key="6">
    <source>
        <dbReference type="ARBA" id="ARBA00022884"/>
    </source>
</evidence>
<dbReference type="InterPro" id="IPR036211">
    <property type="entry name" value="eIF4G_eIF4E-bd_sf"/>
</dbReference>
<dbReference type="SUPFAM" id="SSF48371">
    <property type="entry name" value="ARM repeat"/>
    <property type="match status" value="1"/>
</dbReference>